<dbReference type="EMBL" id="VSRR010002680">
    <property type="protein sequence ID" value="MPC32717.1"/>
    <property type="molecule type" value="Genomic_DNA"/>
</dbReference>
<comment type="caution">
    <text evidence="2">The sequence shown here is derived from an EMBL/GenBank/DDBJ whole genome shotgun (WGS) entry which is preliminary data.</text>
</comment>
<evidence type="ECO:0000313" key="3">
    <source>
        <dbReference type="Proteomes" id="UP000324222"/>
    </source>
</evidence>
<dbReference type="Proteomes" id="UP000324222">
    <property type="component" value="Unassembled WGS sequence"/>
</dbReference>
<organism evidence="2 3">
    <name type="scientific">Portunus trituberculatus</name>
    <name type="common">Swimming crab</name>
    <name type="synonym">Neptunus trituberculatus</name>
    <dbReference type="NCBI Taxonomy" id="210409"/>
    <lineage>
        <taxon>Eukaryota</taxon>
        <taxon>Metazoa</taxon>
        <taxon>Ecdysozoa</taxon>
        <taxon>Arthropoda</taxon>
        <taxon>Crustacea</taxon>
        <taxon>Multicrustacea</taxon>
        <taxon>Malacostraca</taxon>
        <taxon>Eumalacostraca</taxon>
        <taxon>Eucarida</taxon>
        <taxon>Decapoda</taxon>
        <taxon>Pleocyemata</taxon>
        <taxon>Brachyura</taxon>
        <taxon>Eubrachyura</taxon>
        <taxon>Portunoidea</taxon>
        <taxon>Portunidae</taxon>
        <taxon>Portuninae</taxon>
        <taxon>Portunus</taxon>
    </lineage>
</organism>
<keyword evidence="3" id="KW-1185">Reference proteome</keyword>
<evidence type="ECO:0000256" key="1">
    <source>
        <dbReference type="SAM" id="MobiDB-lite"/>
    </source>
</evidence>
<gene>
    <name evidence="2" type="ORF">E2C01_026042</name>
</gene>
<accession>A0A5B7EHC2</accession>
<feature type="compositionally biased region" description="Polar residues" evidence="1">
    <location>
        <begin position="16"/>
        <end position="26"/>
    </location>
</feature>
<reference evidence="2 3" key="1">
    <citation type="submission" date="2019-05" db="EMBL/GenBank/DDBJ databases">
        <title>Another draft genome of Portunus trituberculatus and its Hox gene families provides insights of decapod evolution.</title>
        <authorList>
            <person name="Jeong J.-H."/>
            <person name="Song I."/>
            <person name="Kim S."/>
            <person name="Choi T."/>
            <person name="Kim D."/>
            <person name="Ryu S."/>
            <person name="Kim W."/>
        </authorList>
    </citation>
    <scope>NUCLEOTIDE SEQUENCE [LARGE SCALE GENOMIC DNA]</scope>
    <source>
        <tissue evidence="2">Muscle</tissue>
    </source>
</reference>
<protein>
    <submittedName>
        <fullName evidence="2">Uncharacterized protein</fullName>
    </submittedName>
</protein>
<proteinExistence type="predicted"/>
<name>A0A5B7EHC2_PORTR</name>
<dbReference type="AlphaFoldDB" id="A0A5B7EHC2"/>
<feature type="region of interest" description="Disordered" evidence="1">
    <location>
        <begin position="1"/>
        <end position="61"/>
    </location>
</feature>
<sequence>MTEGKGSCESEALGGQCSTKTRSPSPGHTIPKPAFRRGTRHGGLEAQQLESGTTVRHRSVR</sequence>
<evidence type="ECO:0000313" key="2">
    <source>
        <dbReference type="EMBL" id="MPC32717.1"/>
    </source>
</evidence>